<keyword evidence="1" id="KW-0131">Cell cycle</keyword>
<evidence type="ECO:0000313" key="1">
    <source>
        <dbReference type="EMBL" id="HIX03363.1"/>
    </source>
</evidence>
<dbReference type="EMBL" id="DXFT01000088">
    <property type="protein sequence ID" value="HIX03363.1"/>
    <property type="molecule type" value="Genomic_DNA"/>
</dbReference>
<comment type="caution">
    <text evidence="1">The sequence shown here is derived from an EMBL/GenBank/DDBJ whole genome shotgun (WGS) entry which is preliminary data.</text>
</comment>
<protein>
    <submittedName>
        <fullName evidence="1">Cell division FtsA domain-containing protein</fullName>
    </submittedName>
</protein>
<feature type="non-terminal residue" evidence="1">
    <location>
        <position position="1"/>
    </location>
</feature>
<keyword evidence="1" id="KW-0132">Cell division</keyword>
<accession>A0A9D1UZX1</accession>
<dbReference type="Pfam" id="PF14450">
    <property type="entry name" value="FtsA"/>
    <property type="match status" value="1"/>
</dbReference>
<dbReference type="InterPro" id="IPR043129">
    <property type="entry name" value="ATPase_NBD"/>
</dbReference>
<dbReference type="PANTHER" id="PTHR32432:SF4">
    <property type="entry name" value="CELL DIVISION PROTEIN FTSA"/>
    <property type="match status" value="1"/>
</dbReference>
<sequence length="223" mass="24539">NILEVDGIGEVVFYPVIRAYIEGLNVTAQKDFALVDLGQTGIQIAVFRDGLLEYDSYLPLGMRAIDKDIMAAFGIKVEQAKALREAEGQAYRALCKNKKVQIPDTRLSLDSRDLAMVIQCRAEELLEGVVYLLQKWRFTPSDGEIWLAGGGAYLQHIDILLQHLSGHVVKKAVVSGMQAAKPEVLQMPEYAVALGLLLCEPDSLAATSNESSVKKIIRSFFGI</sequence>
<dbReference type="GO" id="GO:0051301">
    <property type="term" value="P:cell division"/>
    <property type="evidence" value="ECO:0007669"/>
    <property type="project" value="UniProtKB-KW"/>
</dbReference>
<dbReference type="AlphaFoldDB" id="A0A9D1UZX1"/>
<dbReference type="Proteomes" id="UP000824202">
    <property type="component" value="Unassembled WGS sequence"/>
</dbReference>
<organism evidence="1 2">
    <name type="scientific">Candidatus Odoribacter faecigallinarum</name>
    <dbReference type="NCBI Taxonomy" id="2838706"/>
    <lineage>
        <taxon>Bacteria</taxon>
        <taxon>Pseudomonadati</taxon>
        <taxon>Bacteroidota</taxon>
        <taxon>Bacteroidia</taxon>
        <taxon>Bacteroidales</taxon>
        <taxon>Odoribacteraceae</taxon>
        <taxon>Odoribacter</taxon>
    </lineage>
</organism>
<dbReference type="GO" id="GO:0032153">
    <property type="term" value="C:cell division site"/>
    <property type="evidence" value="ECO:0007669"/>
    <property type="project" value="TreeGrafter"/>
</dbReference>
<dbReference type="InterPro" id="IPR050696">
    <property type="entry name" value="FtsA/MreB"/>
</dbReference>
<dbReference type="PANTHER" id="PTHR32432">
    <property type="entry name" value="CELL DIVISION PROTEIN FTSA-RELATED"/>
    <property type="match status" value="1"/>
</dbReference>
<reference evidence="1" key="2">
    <citation type="submission" date="2021-04" db="EMBL/GenBank/DDBJ databases">
        <authorList>
            <person name="Gilroy R."/>
        </authorList>
    </citation>
    <scope>NUCLEOTIDE SEQUENCE</scope>
    <source>
        <strain evidence="1">23274</strain>
    </source>
</reference>
<gene>
    <name evidence="1" type="ORF">H9863_04505</name>
</gene>
<dbReference type="SUPFAM" id="SSF53067">
    <property type="entry name" value="Actin-like ATPase domain"/>
    <property type="match status" value="1"/>
</dbReference>
<reference evidence="1" key="1">
    <citation type="journal article" date="2021" name="PeerJ">
        <title>Extensive microbial diversity within the chicken gut microbiome revealed by metagenomics and culture.</title>
        <authorList>
            <person name="Gilroy R."/>
            <person name="Ravi A."/>
            <person name="Getino M."/>
            <person name="Pursley I."/>
            <person name="Horton D.L."/>
            <person name="Alikhan N.F."/>
            <person name="Baker D."/>
            <person name="Gharbi K."/>
            <person name="Hall N."/>
            <person name="Watson M."/>
            <person name="Adriaenssens E.M."/>
            <person name="Foster-Nyarko E."/>
            <person name="Jarju S."/>
            <person name="Secka A."/>
            <person name="Antonio M."/>
            <person name="Oren A."/>
            <person name="Chaudhuri R.R."/>
            <person name="La Ragione R."/>
            <person name="Hildebrand F."/>
            <person name="Pallen M.J."/>
        </authorList>
    </citation>
    <scope>NUCLEOTIDE SEQUENCE</scope>
    <source>
        <strain evidence="1">23274</strain>
    </source>
</reference>
<dbReference type="Gene3D" id="3.30.420.40">
    <property type="match status" value="1"/>
</dbReference>
<evidence type="ECO:0000313" key="2">
    <source>
        <dbReference type="Proteomes" id="UP000824202"/>
    </source>
</evidence>
<proteinExistence type="predicted"/>
<name>A0A9D1UZX1_9BACT</name>
<dbReference type="GO" id="GO:0009898">
    <property type="term" value="C:cytoplasmic side of plasma membrane"/>
    <property type="evidence" value="ECO:0007669"/>
    <property type="project" value="TreeGrafter"/>
</dbReference>